<evidence type="ECO:0000256" key="5">
    <source>
        <dbReference type="ARBA" id="ARBA00015196"/>
    </source>
</evidence>
<dbReference type="InterPro" id="IPR023214">
    <property type="entry name" value="HAD_sf"/>
</dbReference>
<dbReference type="NCBIfam" id="TIGR01488">
    <property type="entry name" value="HAD-SF-IB"/>
    <property type="match status" value="1"/>
</dbReference>
<dbReference type="NCBIfam" id="TIGR00338">
    <property type="entry name" value="serB"/>
    <property type="match status" value="1"/>
</dbReference>
<feature type="active site" description="Nucleophile" evidence="14">
    <location>
        <position position="131"/>
    </location>
</feature>
<comment type="pathway">
    <text evidence="2">Amino-acid biosynthesis; L-serine biosynthesis; L-serine from 3-phospho-D-glycerate: step 3/3.</text>
</comment>
<dbReference type="KEGG" id="smai:EXU30_05370"/>
<protein>
    <recommendedName>
        <fullName evidence="5">Phosphoserine phosphatase</fullName>
        <ecNumber evidence="4">3.1.3.3</ecNumber>
    </recommendedName>
    <alternativeName>
        <fullName evidence="11">O-phosphoserine phosphohydrolase</fullName>
    </alternativeName>
</protein>
<evidence type="ECO:0000256" key="11">
    <source>
        <dbReference type="ARBA" id="ARBA00031693"/>
    </source>
</evidence>
<comment type="similarity">
    <text evidence="3">Belongs to the HAD-like hydrolase superfamily. SerB family.</text>
</comment>
<evidence type="ECO:0000256" key="3">
    <source>
        <dbReference type="ARBA" id="ARBA00009184"/>
    </source>
</evidence>
<comment type="cofactor">
    <cofactor evidence="1">
        <name>Mg(2+)</name>
        <dbReference type="ChEBI" id="CHEBI:18420"/>
    </cofactor>
</comment>
<dbReference type="InterPro" id="IPR036412">
    <property type="entry name" value="HAD-like_sf"/>
</dbReference>
<dbReference type="GO" id="GO:0005737">
    <property type="term" value="C:cytoplasm"/>
    <property type="evidence" value="ECO:0007669"/>
    <property type="project" value="TreeGrafter"/>
</dbReference>
<keyword evidence="8 15" id="KW-0378">Hydrolase</keyword>
<dbReference type="EMBL" id="CP036200">
    <property type="protein sequence ID" value="QBF84803.1"/>
    <property type="molecule type" value="Genomic_DNA"/>
</dbReference>
<evidence type="ECO:0000256" key="8">
    <source>
        <dbReference type="ARBA" id="ARBA00022801"/>
    </source>
</evidence>
<reference evidence="15 16" key="1">
    <citation type="submission" date="2019-02" db="EMBL/GenBank/DDBJ databases">
        <title>Shewanella sp. D4-2 isolated from Dokdo Island.</title>
        <authorList>
            <person name="Baek K."/>
        </authorList>
    </citation>
    <scope>NUCLEOTIDE SEQUENCE [LARGE SCALE GENOMIC DNA]</scope>
    <source>
        <strain evidence="15 16">D4-2</strain>
    </source>
</reference>
<dbReference type="SFLD" id="SFLDS00003">
    <property type="entry name" value="Haloacid_Dehalogenase"/>
    <property type="match status" value="1"/>
</dbReference>
<dbReference type="PANTHER" id="PTHR43344:SF2">
    <property type="entry name" value="PHOSPHOSERINE PHOSPHATASE"/>
    <property type="match status" value="1"/>
</dbReference>
<keyword evidence="7" id="KW-0479">Metal-binding</keyword>
<accession>A0A411PMQ2</accession>
<keyword evidence="6" id="KW-0028">Amino-acid biosynthesis</keyword>
<evidence type="ECO:0000256" key="10">
    <source>
        <dbReference type="ARBA" id="ARBA00023299"/>
    </source>
</evidence>
<dbReference type="SFLD" id="SFLDG01137">
    <property type="entry name" value="C1.6.1:_Phosphoserine_Phosphat"/>
    <property type="match status" value="1"/>
</dbReference>
<evidence type="ECO:0000256" key="13">
    <source>
        <dbReference type="ARBA" id="ARBA00048523"/>
    </source>
</evidence>
<comment type="catalytic activity">
    <reaction evidence="13">
        <text>O-phospho-D-serine + H2O = D-serine + phosphate</text>
        <dbReference type="Rhea" id="RHEA:24873"/>
        <dbReference type="ChEBI" id="CHEBI:15377"/>
        <dbReference type="ChEBI" id="CHEBI:35247"/>
        <dbReference type="ChEBI" id="CHEBI:43474"/>
        <dbReference type="ChEBI" id="CHEBI:58680"/>
        <dbReference type="EC" id="3.1.3.3"/>
    </reaction>
</comment>
<dbReference type="CDD" id="cd07500">
    <property type="entry name" value="HAD_PSP"/>
    <property type="match status" value="1"/>
</dbReference>
<keyword evidence="9" id="KW-0460">Magnesium</keyword>
<dbReference type="GO" id="GO:0036424">
    <property type="term" value="F:L-phosphoserine phosphatase activity"/>
    <property type="evidence" value="ECO:0007669"/>
    <property type="project" value="InterPro"/>
</dbReference>
<keyword evidence="10" id="KW-0718">Serine biosynthesis</keyword>
<dbReference type="SUPFAM" id="SSF56784">
    <property type="entry name" value="HAD-like"/>
    <property type="match status" value="1"/>
</dbReference>
<dbReference type="PANTHER" id="PTHR43344">
    <property type="entry name" value="PHOSPHOSERINE PHOSPHATASE"/>
    <property type="match status" value="1"/>
</dbReference>
<dbReference type="Pfam" id="PF00702">
    <property type="entry name" value="Hydrolase"/>
    <property type="match status" value="1"/>
</dbReference>
<sequence>MVEVSVLNWLTKQTTSVLDLEHGQVSRYQESQFDKISSATSAQLRVVFDPSDTDTCAALDNWLAKLTLTRVTSNYSICLLTRSNSYLGFELTFNAQHQDVVADFPSSSLAQYFWVTQPLAKLAQPGLLVMDMDSTAIEIECIDELAAMAGVGDAVAEVTAQAMRGELDFEQSLRTRVSKLAGADEAIITELCANLPIMPGLEDSLSELKQHQWKLVVASGGFTPFVNDLKQKLGLDAAFANELVIESGTLNGTVTGDVVDAQYKADVVVRMAEQWGIGCGQRVAIGDGANDIPMINQADLGLAFHAKPKLKQQADIAIDRLDMRALVFCLQG</sequence>
<comment type="catalytic activity">
    <reaction evidence="12">
        <text>O-phospho-L-serine + H2O = L-serine + phosphate</text>
        <dbReference type="Rhea" id="RHEA:21208"/>
        <dbReference type="ChEBI" id="CHEBI:15377"/>
        <dbReference type="ChEBI" id="CHEBI:33384"/>
        <dbReference type="ChEBI" id="CHEBI:43474"/>
        <dbReference type="ChEBI" id="CHEBI:57524"/>
        <dbReference type="EC" id="3.1.3.3"/>
    </reaction>
</comment>
<keyword evidence="16" id="KW-1185">Reference proteome</keyword>
<proteinExistence type="inferred from homology"/>
<dbReference type="UniPathway" id="UPA00135">
    <property type="reaction ID" value="UER00198"/>
</dbReference>
<evidence type="ECO:0000256" key="9">
    <source>
        <dbReference type="ARBA" id="ARBA00022842"/>
    </source>
</evidence>
<evidence type="ECO:0000256" key="4">
    <source>
        <dbReference type="ARBA" id="ARBA00012640"/>
    </source>
</evidence>
<dbReference type="Proteomes" id="UP000291106">
    <property type="component" value="Chromosome"/>
</dbReference>
<dbReference type="GO" id="GO:0006564">
    <property type="term" value="P:L-serine biosynthetic process"/>
    <property type="evidence" value="ECO:0007669"/>
    <property type="project" value="UniProtKB-KW"/>
</dbReference>
<evidence type="ECO:0000256" key="6">
    <source>
        <dbReference type="ARBA" id="ARBA00022605"/>
    </source>
</evidence>
<dbReference type="InterPro" id="IPR004469">
    <property type="entry name" value="PSP"/>
</dbReference>
<dbReference type="InterPro" id="IPR050582">
    <property type="entry name" value="HAD-like_SerB"/>
</dbReference>
<dbReference type="GO" id="GO:0000287">
    <property type="term" value="F:magnesium ion binding"/>
    <property type="evidence" value="ECO:0007669"/>
    <property type="project" value="TreeGrafter"/>
</dbReference>
<dbReference type="SFLD" id="SFLDF00029">
    <property type="entry name" value="phosphoserine_phosphatase"/>
    <property type="match status" value="1"/>
</dbReference>
<dbReference type="OrthoDB" id="9792539at2"/>
<evidence type="ECO:0000256" key="14">
    <source>
        <dbReference type="PIRSR" id="PIRSR604469-1"/>
    </source>
</evidence>
<evidence type="ECO:0000256" key="12">
    <source>
        <dbReference type="ARBA" id="ARBA00048138"/>
    </source>
</evidence>
<evidence type="ECO:0000256" key="7">
    <source>
        <dbReference type="ARBA" id="ARBA00022723"/>
    </source>
</evidence>
<dbReference type="Gene3D" id="3.40.50.1000">
    <property type="entry name" value="HAD superfamily/HAD-like"/>
    <property type="match status" value="1"/>
</dbReference>
<feature type="active site" description="Proton donor" evidence="14">
    <location>
        <position position="133"/>
    </location>
</feature>
<dbReference type="SFLD" id="SFLDG01136">
    <property type="entry name" value="C1.6:_Phosphoserine_Phosphatas"/>
    <property type="match status" value="1"/>
</dbReference>
<evidence type="ECO:0000313" key="16">
    <source>
        <dbReference type="Proteomes" id="UP000291106"/>
    </source>
</evidence>
<gene>
    <name evidence="15" type="primary">serB</name>
    <name evidence="15" type="ORF">EXU30_05370</name>
</gene>
<evidence type="ECO:0000256" key="1">
    <source>
        <dbReference type="ARBA" id="ARBA00001946"/>
    </source>
</evidence>
<dbReference type="EC" id="3.1.3.3" evidence="4"/>
<organism evidence="15 16">
    <name type="scientific">Shewanella maritima</name>
    <dbReference type="NCBI Taxonomy" id="2520507"/>
    <lineage>
        <taxon>Bacteria</taxon>
        <taxon>Pseudomonadati</taxon>
        <taxon>Pseudomonadota</taxon>
        <taxon>Gammaproteobacteria</taxon>
        <taxon>Alteromonadales</taxon>
        <taxon>Shewanellaceae</taxon>
        <taxon>Shewanella</taxon>
    </lineage>
</organism>
<evidence type="ECO:0000313" key="15">
    <source>
        <dbReference type="EMBL" id="QBF84803.1"/>
    </source>
</evidence>
<name>A0A411PMQ2_9GAMM</name>
<evidence type="ECO:0000256" key="2">
    <source>
        <dbReference type="ARBA" id="ARBA00005135"/>
    </source>
</evidence>
<dbReference type="AlphaFoldDB" id="A0A411PMQ2"/>